<accession>A0A4Z0Q803</accession>
<dbReference type="SUPFAM" id="SSF53383">
    <property type="entry name" value="PLP-dependent transferases"/>
    <property type="match status" value="1"/>
</dbReference>
<dbReference type="InterPro" id="IPR015424">
    <property type="entry name" value="PyrdxlP-dep_Trfase"/>
</dbReference>
<dbReference type="Gene3D" id="3.90.1150.10">
    <property type="entry name" value="Aspartate Aminotransferase, domain 1"/>
    <property type="match status" value="1"/>
</dbReference>
<dbReference type="GO" id="GO:0051536">
    <property type="term" value="F:iron-sulfur cluster binding"/>
    <property type="evidence" value="ECO:0007669"/>
    <property type="project" value="UniProtKB-KW"/>
</dbReference>
<evidence type="ECO:0000256" key="1">
    <source>
        <dbReference type="ARBA" id="ARBA00001933"/>
    </source>
</evidence>
<dbReference type="InterPro" id="IPR016454">
    <property type="entry name" value="Cysteine_dSase"/>
</dbReference>
<keyword evidence="7" id="KW-0663">Pyridoxal phosphate</keyword>
<evidence type="ECO:0000313" key="13">
    <source>
        <dbReference type="EMBL" id="TGE25201.1"/>
    </source>
</evidence>
<evidence type="ECO:0000256" key="8">
    <source>
        <dbReference type="ARBA" id="ARBA00023004"/>
    </source>
</evidence>
<name>A0A4Z0Q803_9BACT</name>
<evidence type="ECO:0000256" key="6">
    <source>
        <dbReference type="ARBA" id="ARBA00022723"/>
    </source>
</evidence>
<evidence type="ECO:0000256" key="9">
    <source>
        <dbReference type="ARBA" id="ARBA00023014"/>
    </source>
</evidence>
<dbReference type="EMBL" id="SRLC01000001">
    <property type="protein sequence ID" value="TGE25201.1"/>
    <property type="molecule type" value="Genomic_DNA"/>
</dbReference>
<evidence type="ECO:0000256" key="2">
    <source>
        <dbReference type="ARBA" id="ARBA00003120"/>
    </source>
</evidence>
<evidence type="ECO:0000259" key="12">
    <source>
        <dbReference type="Pfam" id="PF00266"/>
    </source>
</evidence>
<comment type="similarity">
    <text evidence="3">Belongs to the class-V pyridoxal-phosphate-dependent aminotransferase family. NifS/IscS subfamily.</text>
</comment>
<proteinExistence type="inferred from homology"/>
<keyword evidence="5" id="KW-0808">Transferase</keyword>
<comment type="catalytic activity">
    <reaction evidence="10">
        <text>(sulfur carrier)-H + L-cysteine = (sulfur carrier)-SH + L-alanine</text>
        <dbReference type="Rhea" id="RHEA:43892"/>
        <dbReference type="Rhea" id="RHEA-COMP:14737"/>
        <dbReference type="Rhea" id="RHEA-COMP:14739"/>
        <dbReference type="ChEBI" id="CHEBI:29917"/>
        <dbReference type="ChEBI" id="CHEBI:35235"/>
        <dbReference type="ChEBI" id="CHEBI:57972"/>
        <dbReference type="ChEBI" id="CHEBI:64428"/>
        <dbReference type="EC" id="2.8.1.7"/>
    </reaction>
</comment>
<dbReference type="InterPro" id="IPR015421">
    <property type="entry name" value="PyrdxlP-dep_Trfase_major"/>
</dbReference>
<evidence type="ECO:0000256" key="11">
    <source>
        <dbReference type="RuleBase" id="RU004504"/>
    </source>
</evidence>
<evidence type="ECO:0000256" key="3">
    <source>
        <dbReference type="ARBA" id="ARBA00006490"/>
    </source>
</evidence>
<evidence type="ECO:0000256" key="7">
    <source>
        <dbReference type="ARBA" id="ARBA00022898"/>
    </source>
</evidence>
<evidence type="ECO:0000256" key="10">
    <source>
        <dbReference type="ARBA" id="ARBA00050776"/>
    </source>
</evidence>
<keyword evidence="9" id="KW-0411">Iron-sulfur</keyword>
<dbReference type="AlphaFoldDB" id="A0A4Z0Q803"/>
<evidence type="ECO:0000256" key="5">
    <source>
        <dbReference type="ARBA" id="ARBA00022679"/>
    </source>
</evidence>
<keyword evidence="6" id="KW-0479">Metal-binding</keyword>
<dbReference type="Gene3D" id="3.40.640.10">
    <property type="entry name" value="Type I PLP-dependent aspartate aminotransferase-like (Major domain)"/>
    <property type="match status" value="1"/>
</dbReference>
<dbReference type="FunFam" id="3.40.640.10:FF:000084">
    <property type="entry name" value="IscS-like cysteine desulfurase"/>
    <property type="match status" value="1"/>
</dbReference>
<dbReference type="InterPro" id="IPR020578">
    <property type="entry name" value="Aminotrans_V_PyrdxlP_BS"/>
</dbReference>
<keyword evidence="8" id="KW-0408">Iron</keyword>
<dbReference type="PIRSF" id="PIRSF005572">
    <property type="entry name" value="NifS"/>
    <property type="match status" value="1"/>
</dbReference>
<dbReference type="Pfam" id="PF00266">
    <property type="entry name" value="Aminotran_5"/>
    <property type="match status" value="1"/>
</dbReference>
<dbReference type="InterPro" id="IPR000192">
    <property type="entry name" value="Aminotrans_V_dom"/>
</dbReference>
<dbReference type="GO" id="GO:0046872">
    <property type="term" value="F:metal ion binding"/>
    <property type="evidence" value="ECO:0007669"/>
    <property type="project" value="UniProtKB-KW"/>
</dbReference>
<dbReference type="InterPro" id="IPR015422">
    <property type="entry name" value="PyrdxlP-dep_Trfase_small"/>
</dbReference>
<protein>
    <recommendedName>
        <fullName evidence="4">cysteine desulfurase</fullName>
        <ecNumber evidence="4">2.8.1.7</ecNumber>
    </recommendedName>
</protein>
<evidence type="ECO:0000313" key="14">
    <source>
        <dbReference type="Proteomes" id="UP000297549"/>
    </source>
</evidence>
<dbReference type="OrthoDB" id="9804366at2"/>
<dbReference type="RefSeq" id="WP_135462780.1">
    <property type="nucleotide sequence ID" value="NZ_SRLC01000001.1"/>
</dbReference>
<dbReference type="EC" id="2.8.1.7" evidence="4"/>
<organism evidence="13 14">
    <name type="scientific">Hymenobacter aquaticus</name>
    <dbReference type="NCBI Taxonomy" id="1867101"/>
    <lineage>
        <taxon>Bacteria</taxon>
        <taxon>Pseudomonadati</taxon>
        <taxon>Bacteroidota</taxon>
        <taxon>Cytophagia</taxon>
        <taxon>Cytophagales</taxon>
        <taxon>Hymenobacteraceae</taxon>
        <taxon>Hymenobacter</taxon>
    </lineage>
</organism>
<dbReference type="Proteomes" id="UP000297549">
    <property type="component" value="Unassembled WGS sequence"/>
</dbReference>
<dbReference type="GO" id="GO:0031071">
    <property type="term" value="F:cysteine desulfurase activity"/>
    <property type="evidence" value="ECO:0007669"/>
    <property type="project" value="UniProtKB-EC"/>
</dbReference>
<comment type="function">
    <text evidence="2">Catalyzes the removal of elemental sulfur atoms from cysteine to produce alanine. Seems to participate in the biosynthesis of the nitrogenase metalloclusters by providing the inorganic sulfur required for the Fe-S core formation.</text>
</comment>
<comment type="cofactor">
    <cofactor evidence="1 11">
        <name>pyridoxal 5'-phosphate</name>
        <dbReference type="ChEBI" id="CHEBI:597326"/>
    </cofactor>
</comment>
<reference evidence="13 14" key="1">
    <citation type="submission" date="2019-04" db="EMBL/GenBank/DDBJ databases">
        <authorList>
            <person name="Feng G."/>
            <person name="Zhang J."/>
            <person name="Zhu H."/>
        </authorList>
    </citation>
    <scope>NUCLEOTIDE SEQUENCE [LARGE SCALE GENOMIC DNA]</scope>
    <source>
        <strain evidence="13 14">JCM 31653</strain>
    </source>
</reference>
<dbReference type="PANTHER" id="PTHR11601:SF34">
    <property type="entry name" value="CYSTEINE DESULFURASE"/>
    <property type="match status" value="1"/>
</dbReference>
<feature type="domain" description="Aminotransferase class V" evidence="12">
    <location>
        <begin position="22"/>
        <end position="384"/>
    </location>
</feature>
<evidence type="ECO:0000256" key="4">
    <source>
        <dbReference type="ARBA" id="ARBA00012239"/>
    </source>
</evidence>
<comment type="caution">
    <text evidence="13">The sequence shown here is derived from an EMBL/GenBank/DDBJ whole genome shotgun (WGS) entry which is preliminary data.</text>
</comment>
<dbReference type="PROSITE" id="PS00595">
    <property type="entry name" value="AA_TRANSFER_CLASS_5"/>
    <property type="match status" value="1"/>
</dbReference>
<dbReference type="PANTHER" id="PTHR11601">
    <property type="entry name" value="CYSTEINE DESULFURYLASE FAMILY MEMBER"/>
    <property type="match status" value="1"/>
</dbReference>
<sequence>MPSTASTAVTLPLSGPSTMSLIYLDHHATTPCDPVVLEAMLPFFQGQFGNPSSPHFAGARTADAVQQAREQVAELVGAQPGEVIFTSGATESNNLALLGYARAARATNPRRRIVISSIEHKAVTNPAKQLAREGFEIVVLPVDSQGTIDLAAAREAINDQTLLVSVHSANGEVGTIQPIAKLAELAHAVGARLHTDAAQAVGKIPVDVLTWGVDMLSISGHKLYGPQGIGALIVHQPRRTQLEPLSYGGGQERSWRSGTLNVPGIVGLGAACARCQELLPTESVRLATLRDEFEGAVINAVPNAYRNGNPALRLPHNSSLTFPGIEADALLARLPIIALSTGSACDSGTIEPSTTLLSIGLSRDHARATVRVGLGRFNNSTELDYASTLFVDQINAVLSMLGV</sequence>
<keyword evidence="14" id="KW-1185">Reference proteome</keyword>
<gene>
    <name evidence="13" type="ORF">E5K00_08390</name>
</gene>